<evidence type="ECO:0000313" key="3">
    <source>
        <dbReference type="Proteomes" id="UP001151532"/>
    </source>
</evidence>
<feature type="compositionally biased region" description="Polar residues" evidence="1">
    <location>
        <begin position="637"/>
        <end position="647"/>
    </location>
</feature>
<dbReference type="OrthoDB" id="513595at2759"/>
<feature type="compositionally biased region" description="Pro residues" evidence="1">
    <location>
        <begin position="206"/>
        <end position="234"/>
    </location>
</feature>
<proteinExistence type="predicted"/>
<dbReference type="Pfam" id="PF13671">
    <property type="entry name" value="AAA_33"/>
    <property type="match status" value="1"/>
</dbReference>
<feature type="compositionally biased region" description="Pro residues" evidence="1">
    <location>
        <begin position="31"/>
        <end position="69"/>
    </location>
</feature>
<feature type="region of interest" description="Disordered" evidence="1">
    <location>
        <begin position="627"/>
        <end position="647"/>
    </location>
</feature>
<dbReference type="EMBL" id="JAPFFK010000006">
    <property type="protein sequence ID" value="KAJ6760557.1"/>
    <property type="molecule type" value="Genomic_DNA"/>
</dbReference>
<feature type="compositionally biased region" description="Basic and acidic residues" evidence="1">
    <location>
        <begin position="528"/>
        <end position="560"/>
    </location>
</feature>
<accession>A0A9Q1A7A3</accession>
<dbReference type="Proteomes" id="UP001151532">
    <property type="component" value="Chromosome 15Z"/>
</dbReference>
<dbReference type="InterPro" id="IPR027417">
    <property type="entry name" value="P-loop_NTPase"/>
</dbReference>
<dbReference type="FunFam" id="3.40.50.300:FF:000978">
    <property type="entry name" value="YLP motif-containing protein 1 isoform X3"/>
    <property type="match status" value="1"/>
</dbReference>
<reference evidence="2" key="1">
    <citation type="submission" date="2022-11" db="EMBL/GenBank/DDBJ databases">
        <authorList>
            <person name="Hyden B.L."/>
            <person name="Feng K."/>
            <person name="Yates T."/>
            <person name="Jawdy S."/>
            <person name="Smart L.B."/>
            <person name="Muchero W."/>
        </authorList>
    </citation>
    <scope>NUCLEOTIDE SEQUENCE</scope>
    <source>
        <tissue evidence="2">Shoot tip</tissue>
    </source>
</reference>
<keyword evidence="3" id="KW-1185">Reference proteome</keyword>
<feature type="compositionally biased region" description="Acidic residues" evidence="1">
    <location>
        <begin position="496"/>
        <end position="505"/>
    </location>
</feature>
<dbReference type="Gene3D" id="3.40.50.300">
    <property type="entry name" value="P-loop containing nucleotide triphosphate hydrolases"/>
    <property type="match status" value="1"/>
</dbReference>
<dbReference type="GO" id="GO:0005634">
    <property type="term" value="C:nucleus"/>
    <property type="evidence" value="ECO:0007669"/>
    <property type="project" value="InterPro"/>
</dbReference>
<feature type="region of interest" description="Disordered" evidence="1">
    <location>
        <begin position="157"/>
        <end position="181"/>
    </location>
</feature>
<feature type="region of interest" description="Disordered" evidence="1">
    <location>
        <begin position="31"/>
        <end position="71"/>
    </location>
</feature>
<evidence type="ECO:0000313" key="2">
    <source>
        <dbReference type="EMBL" id="KAJ6760557.1"/>
    </source>
</evidence>
<organism evidence="2 3">
    <name type="scientific">Salix purpurea</name>
    <name type="common">Purple osier willow</name>
    <dbReference type="NCBI Taxonomy" id="77065"/>
    <lineage>
        <taxon>Eukaryota</taxon>
        <taxon>Viridiplantae</taxon>
        <taxon>Streptophyta</taxon>
        <taxon>Embryophyta</taxon>
        <taxon>Tracheophyta</taxon>
        <taxon>Spermatophyta</taxon>
        <taxon>Magnoliopsida</taxon>
        <taxon>eudicotyledons</taxon>
        <taxon>Gunneridae</taxon>
        <taxon>Pentapetalae</taxon>
        <taxon>rosids</taxon>
        <taxon>fabids</taxon>
        <taxon>Malpighiales</taxon>
        <taxon>Salicaceae</taxon>
        <taxon>Saliceae</taxon>
        <taxon>Salix</taxon>
    </lineage>
</organism>
<name>A0A9Q1A7A3_SALPP</name>
<feature type="compositionally biased region" description="Low complexity" evidence="1">
    <location>
        <begin position="170"/>
        <end position="181"/>
    </location>
</feature>
<gene>
    <name evidence="2" type="ORF">OIU79_025408</name>
</gene>
<evidence type="ECO:0000256" key="1">
    <source>
        <dbReference type="SAM" id="MobiDB-lite"/>
    </source>
</evidence>
<dbReference type="PANTHER" id="PTHR13413">
    <property type="entry name" value="YLP MOTIF CONTAINING PROTEIN NUCLEAR PROTEIN ZAP"/>
    <property type="match status" value="1"/>
</dbReference>
<sequence>MDHQWRPMPPPHPTSICPICSFSHFPFCPTPPPPPPLPPLPPPQYNQSPIFPPPPPQPEHPYHPGPPNPYMAVNPNQGWKWHREDGYGHPNPMYDYYRNSTASCINGEADRSHKRPRVDGGVGSGMFGYENNQSQAKFFSDDERRLKLIRDHGNTTSLYSPFPPTHDDMNNNNWKNQPMPNSSVMRRQQLPIESVYHENNRVFGGHPPPPPPPPPPTSPPPPLPMEPPLLPSPPKSSSALFPVPINSPATNPYLHNNSTGFVSEEWKQSSGQTFLHKKLSPERPIVVDASHLFKMPHRATRPNHIVIILRGLPGSGKSYLAKMMRDLEVENGGNVPRIHSMDDYFMTEVEKVEDGDASKSSSSTRGKKPIVKRVVMEYCYEPEMEEAYRESLLKAFKKTLEEGTFTLVIVDDRNLRVADFAQFWAIAKRSGYEVYISEATYKDPVGCAARNVHGFTIDEIQTMARQWEEAPLIFTQLDIKSLFCGDDLKKNGIQEVDMDTEDGDIGNDPSSLQEGKPEKTIIPPIEDDAPHVPTKDGKRLDAEEDHPSGLKELGRSKWSDDLGEDDRQEGMRTNIALSGLVQAYQKQRKSVHWSDQVGDTAFSIVAAKKANMLSIVIGPGAGYNMKSNPLSEEERPTSTVSTGKSRQSIFQDQLRVEHESFKAVFDRRKQRIGGLDFEE</sequence>
<feature type="region of interest" description="Disordered" evidence="1">
    <location>
        <begin position="494"/>
        <end position="566"/>
    </location>
</feature>
<dbReference type="SUPFAM" id="SSF101447">
    <property type="entry name" value="Formin homology 2 domain (FH2 domain)"/>
    <property type="match status" value="1"/>
</dbReference>
<feature type="region of interest" description="Disordered" evidence="1">
    <location>
        <begin position="199"/>
        <end position="243"/>
    </location>
</feature>
<protein>
    <submittedName>
        <fullName evidence="2">YLP MOTIF CONTAINING PROTEIN NUCLEAR PROTEIN ZAP</fullName>
    </submittedName>
</protein>
<dbReference type="AlphaFoldDB" id="A0A9Q1A7A3"/>
<dbReference type="InterPro" id="IPR026314">
    <property type="entry name" value="YLP_motif_con_p1"/>
</dbReference>
<comment type="caution">
    <text evidence="2">The sequence shown here is derived from an EMBL/GenBank/DDBJ whole genome shotgun (WGS) entry which is preliminary data.</text>
</comment>
<dbReference type="PANTHER" id="PTHR13413:SF0">
    <property type="entry name" value="YLP MOTIF-CONTAINING PROTEIN 1"/>
    <property type="match status" value="1"/>
</dbReference>
<reference evidence="2" key="2">
    <citation type="journal article" date="2023" name="Int. J. Mol. Sci.">
        <title>De Novo Assembly and Annotation of 11 Diverse Shrub Willow (Salix) Genomes Reveals Novel Gene Organization in Sex-Linked Regions.</title>
        <authorList>
            <person name="Hyden B."/>
            <person name="Feng K."/>
            <person name="Yates T.B."/>
            <person name="Jawdy S."/>
            <person name="Cereghino C."/>
            <person name="Smart L.B."/>
            <person name="Muchero W."/>
        </authorList>
    </citation>
    <scope>NUCLEOTIDE SEQUENCE</scope>
    <source>
        <tissue evidence="2">Shoot tip</tissue>
    </source>
</reference>
<dbReference type="GO" id="GO:0032204">
    <property type="term" value="P:regulation of telomere maintenance"/>
    <property type="evidence" value="ECO:0007669"/>
    <property type="project" value="TreeGrafter"/>
</dbReference>
<dbReference type="SUPFAM" id="SSF52540">
    <property type="entry name" value="P-loop containing nucleoside triphosphate hydrolases"/>
    <property type="match status" value="1"/>
</dbReference>